<evidence type="ECO:0000256" key="5">
    <source>
        <dbReference type="ARBA" id="ARBA00022801"/>
    </source>
</evidence>
<sequence length="190" mass="21992">MENEEKNQEEQQQQPAQSVWKEIWDYAKIILVVFVIAFLLGHFVYINARVPSGSMEQTIMTGDRVFGNRLAYKNKEPERFDIVIFKYPDDPSQLFVKRVIGLPGETVNIVDGKVYINDSEEPLDDSFCPETPEGSFGPYTVPEDCYFMLGDNRNHSMDSRYWTNTFVEKDAIEAQVAVRYWPLNKMGTVK</sequence>
<dbReference type="Pfam" id="PF10502">
    <property type="entry name" value="Peptidase_S26"/>
    <property type="match status" value="1"/>
</dbReference>
<dbReference type="Gene3D" id="2.10.109.10">
    <property type="entry name" value="Umud Fragment, subunit A"/>
    <property type="match status" value="1"/>
</dbReference>
<protein>
    <recommendedName>
        <fullName evidence="4 6">Signal peptidase I</fullName>
        <ecNumber evidence="4 6">3.4.21.89</ecNumber>
    </recommendedName>
</protein>
<accession>A0ABR7IFV0</accession>
<dbReference type="InterPro" id="IPR019758">
    <property type="entry name" value="Pept_S26A_signal_pept_1_CS"/>
</dbReference>
<feature type="domain" description="Peptidase S26" evidence="7">
    <location>
        <begin position="24"/>
        <end position="181"/>
    </location>
</feature>
<keyword evidence="6" id="KW-1133">Transmembrane helix</keyword>
<dbReference type="GO" id="GO:0009003">
    <property type="term" value="F:signal peptidase activity"/>
    <property type="evidence" value="ECO:0007669"/>
    <property type="project" value="UniProtKB-EC"/>
</dbReference>
<dbReference type="Proteomes" id="UP000649826">
    <property type="component" value="Unassembled WGS sequence"/>
</dbReference>
<dbReference type="EMBL" id="JACOQG010000004">
    <property type="protein sequence ID" value="MBC5778892.1"/>
    <property type="molecule type" value="Genomic_DNA"/>
</dbReference>
<comment type="catalytic activity">
    <reaction evidence="1 6">
        <text>Cleavage of hydrophobic, N-terminal signal or leader sequences from secreted and periplasmic proteins.</text>
        <dbReference type="EC" id="3.4.21.89"/>
    </reaction>
</comment>
<comment type="similarity">
    <text evidence="3 6">Belongs to the peptidase S26 family.</text>
</comment>
<evidence type="ECO:0000256" key="4">
    <source>
        <dbReference type="ARBA" id="ARBA00013208"/>
    </source>
</evidence>
<dbReference type="InterPro" id="IPR019757">
    <property type="entry name" value="Pept_S26A_signal_pept_1_Lys-AS"/>
</dbReference>
<dbReference type="PANTHER" id="PTHR43390">
    <property type="entry name" value="SIGNAL PEPTIDASE I"/>
    <property type="match status" value="1"/>
</dbReference>
<dbReference type="SUPFAM" id="SSF51306">
    <property type="entry name" value="LexA/Signal peptidase"/>
    <property type="match status" value="1"/>
</dbReference>
<dbReference type="InterPro" id="IPR000223">
    <property type="entry name" value="Pept_S26A_signal_pept_1"/>
</dbReference>
<keyword evidence="9" id="KW-1185">Reference proteome</keyword>
<evidence type="ECO:0000313" key="8">
    <source>
        <dbReference type="EMBL" id="MBC5778892.1"/>
    </source>
</evidence>
<keyword evidence="6" id="KW-0472">Membrane</keyword>
<dbReference type="PROSITE" id="PS00760">
    <property type="entry name" value="SPASE_I_2"/>
    <property type="match status" value="1"/>
</dbReference>
<dbReference type="EC" id="3.4.21.89" evidence="4 6"/>
<keyword evidence="6" id="KW-0645">Protease</keyword>
<dbReference type="InterPro" id="IPR036286">
    <property type="entry name" value="LexA/Signal_pep-like_sf"/>
</dbReference>
<evidence type="ECO:0000259" key="7">
    <source>
        <dbReference type="Pfam" id="PF10502"/>
    </source>
</evidence>
<dbReference type="RefSeq" id="WP_186994374.1">
    <property type="nucleotide sequence ID" value="NZ_JACOQG010000004.1"/>
</dbReference>
<evidence type="ECO:0000256" key="1">
    <source>
        <dbReference type="ARBA" id="ARBA00000677"/>
    </source>
</evidence>
<name>A0ABR7IFV0_9FIRM</name>
<comment type="caution">
    <text evidence="8">The sequence shown here is derived from an EMBL/GenBank/DDBJ whole genome shotgun (WGS) entry which is preliminary data.</text>
</comment>
<keyword evidence="6" id="KW-0812">Transmembrane</keyword>
<evidence type="ECO:0000256" key="2">
    <source>
        <dbReference type="ARBA" id="ARBA00004401"/>
    </source>
</evidence>
<dbReference type="PANTHER" id="PTHR43390:SF1">
    <property type="entry name" value="CHLOROPLAST PROCESSING PEPTIDASE"/>
    <property type="match status" value="1"/>
</dbReference>
<organism evidence="8 9">
    <name type="scientific">Blautia difficilis</name>
    <dbReference type="NCBI Taxonomy" id="2763027"/>
    <lineage>
        <taxon>Bacteria</taxon>
        <taxon>Bacillati</taxon>
        <taxon>Bacillota</taxon>
        <taxon>Clostridia</taxon>
        <taxon>Lachnospirales</taxon>
        <taxon>Lachnospiraceae</taxon>
        <taxon>Blautia</taxon>
    </lineage>
</organism>
<reference evidence="8 9" key="1">
    <citation type="submission" date="2020-08" db="EMBL/GenBank/DDBJ databases">
        <title>Genome public.</title>
        <authorList>
            <person name="Liu C."/>
            <person name="Sun Q."/>
        </authorList>
    </citation>
    <scope>NUCLEOTIDE SEQUENCE [LARGE SCALE GENOMIC DNA]</scope>
    <source>
        <strain evidence="8 9">M29</strain>
    </source>
</reference>
<evidence type="ECO:0000313" key="9">
    <source>
        <dbReference type="Proteomes" id="UP000649826"/>
    </source>
</evidence>
<gene>
    <name evidence="8" type="primary">lepB</name>
    <name evidence="8" type="ORF">H8Z82_04290</name>
</gene>
<keyword evidence="5 6" id="KW-0378">Hydrolase</keyword>
<dbReference type="NCBIfam" id="TIGR02227">
    <property type="entry name" value="sigpep_I_bact"/>
    <property type="match status" value="1"/>
</dbReference>
<dbReference type="PRINTS" id="PR00727">
    <property type="entry name" value="LEADERPTASE"/>
</dbReference>
<feature type="transmembrane region" description="Helical" evidence="6">
    <location>
        <begin position="26"/>
        <end position="46"/>
    </location>
</feature>
<dbReference type="CDD" id="cd06530">
    <property type="entry name" value="S26_SPase_I"/>
    <property type="match status" value="1"/>
</dbReference>
<comment type="subcellular location">
    <subcellularLocation>
        <location evidence="2">Cell membrane</location>
        <topology evidence="2">Single-pass type II membrane protein</topology>
    </subcellularLocation>
    <subcellularLocation>
        <location evidence="6">Membrane</location>
        <topology evidence="6">Single-pass type II membrane protein</topology>
    </subcellularLocation>
</comment>
<proteinExistence type="inferred from homology"/>
<dbReference type="PROSITE" id="PS00761">
    <property type="entry name" value="SPASE_I_3"/>
    <property type="match status" value="1"/>
</dbReference>
<evidence type="ECO:0000256" key="6">
    <source>
        <dbReference type="RuleBase" id="RU362042"/>
    </source>
</evidence>
<dbReference type="InterPro" id="IPR019533">
    <property type="entry name" value="Peptidase_S26"/>
</dbReference>
<evidence type="ECO:0000256" key="3">
    <source>
        <dbReference type="ARBA" id="ARBA00009370"/>
    </source>
</evidence>